<gene>
    <name evidence="1" type="ORF">DUI87_22252</name>
</gene>
<keyword evidence="2" id="KW-1185">Reference proteome</keyword>
<proteinExistence type="predicted"/>
<sequence length="125" mass="14102">MGSVLGLVLFNIFIGDMDNWIKCTLSMFTDHTKLNGYVDLLDGRKALQRRLDRLDQRAEANCMEFNRPSRNLPKEIILLTFELDEAKNNVPFHSGILKKGSIVLEPKALKTAELTPETGQADPDN</sequence>
<name>A0A3M0JLI8_HIRRU</name>
<evidence type="ECO:0008006" key="3">
    <source>
        <dbReference type="Google" id="ProtNLM"/>
    </source>
</evidence>
<dbReference type="STRING" id="333673.A0A3M0JLI8"/>
<evidence type="ECO:0000313" key="2">
    <source>
        <dbReference type="Proteomes" id="UP000269221"/>
    </source>
</evidence>
<protein>
    <recommendedName>
        <fullName evidence="3">Reverse transcriptase domain-containing protein</fullName>
    </recommendedName>
</protein>
<organism evidence="1 2">
    <name type="scientific">Hirundo rustica rustica</name>
    <dbReference type="NCBI Taxonomy" id="333673"/>
    <lineage>
        <taxon>Eukaryota</taxon>
        <taxon>Metazoa</taxon>
        <taxon>Chordata</taxon>
        <taxon>Craniata</taxon>
        <taxon>Vertebrata</taxon>
        <taxon>Euteleostomi</taxon>
        <taxon>Archelosauria</taxon>
        <taxon>Archosauria</taxon>
        <taxon>Dinosauria</taxon>
        <taxon>Saurischia</taxon>
        <taxon>Theropoda</taxon>
        <taxon>Coelurosauria</taxon>
        <taxon>Aves</taxon>
        <taxon>Neognathae</taxon>
        <taxon>Neoaves</taxon>
        <taxon>Telluraves</taxon>
        <taxon>Australaves</taxon>
        <taxon>Passeriformes</taxon>
        <taxon>Sylvioidea</taxon>
        <taxon>Hirundinidae</taxon>
        <taxon>Hirundo</taxon>
    </lineage>
</organism>
<dbReference type="EMBL" id="QRBI01000140">
    <property type="protein sequence ID" value="RMC01161.1"/>
    <property type="molecule type" value="Genomic_DNA"/>
</dbReference>
<dbReference type="Proteomes" id="UP000269221">
    <property type="component" value="Unassembled WGS sequence"/>
</dbReference>
<dbReference type="AlphaFoldDB" id="A0A3M0JLI8"/>
<accession>A0A3M0JLI8</accession>
<dbReference type="OrthoDB" id="416454at2759"/>
<comment type="caution">
    <text evidence="1">The sequence shown here is derived from an EMBL/GenBank/DDBJ whole genome shotgun (WGS) entry which is preliminary data.</text>
</comment>
<evidence type="ECO:0000313" key="1">
    <source>
        <dbReference type="EMBL" id="RMC01161.1"/>
    </source>
</evidence>
<reference evidence="1 2" key="1">
    <citation type="submission" date="2018-07" db="EMBL/GenBank/DDBJ databases">
        <title>A high quality draft genome assembly of the barn swallow (H. rustica rustica).</title>
        <authorList>
            <person name="Formenti G."/>
            <person name="Chiara M."/>
            <person name="Poveda L."/>
            <person name="Francoijs K.-J."/>
            <person name="Bonisoli-Alquati A."/>
            <person name="Canova L."/>
            <person name="Gianfranceschi L."/>
            <person name="Horner D.S."/>
            <person name="Saino N."/>
        </authorList>
    </citation>
    <scope>NUCLEOTIDE SEQUENCE [LARGE SCALE GENOMIC DNA]</scope>
    <source>
        <strain evidence="1">Chelidonia</strain>
        <tissue evidence="1">Blood</tissue>
    </source>
</reference>